<sequence length="42" mass="4921">MFLIISFDIYRRQLSAFSRPISFIFYVLHAPNPSCGYTVCMD</sequence>
<name>A0A8S5LVZ7_9CAUD</name>
<reference evidence="1" key="1">
    <citation type="journal article" date="2021" name="Proc. Natl. Acad. Sci. U.S.A.">
        <title>A Catalog of Tens of Thousands of Viruses from Human Metagenomes Reveals Hidden Associations with Chronic Diseases.</title>
        <authorList>
            <person name="Tisza M.J."/>
            <person name="Buck C.B."/>
        </authorList>
    </citation>
    <scope>NUCLEOTIDE SEQUENCE</scope>
    <source>
        <strain evidence="1">CtplG2</strain>
    </source>
</reference>
<proteinExistence type="predicted"/>
<protein>
    <submittedName>
        <fullName evidence="1">Uncharacterized protein</fullName>
    </submittedName>
</protein>
<dbReference type="EMBL" id="BK014753">
    <property type="protein sequence ID" value="DAD74148.1"/>
    <property type="molecule type" value="Genomic_DNA"/>
</dbReference>
<accession>A0A8S5LVZ7</accession>
<evidence type="ECO:0000313" key="1">
    <source>
        <dbReference type="EMBL" id="DAD74148.1"/>
    </source>
</evidence>
<organism evidence="1">
    <name type="scientific">Myoviridae sp. ctplG2</name>
    <dbReference type="NCBI Taxonomy" id="2826700"/>
    <lineage>
        <taxon>Viruses</taxon>
        <taxon>Duplodnaviria</taxon>
        <taxon>Heunggongvirae</taxon>
        <taxon>Uroviricota</taxon>
        <taxon>Caudoviricetes</taxon>
    </lineage>
</organism>